<feature type="domain" description="CHAT" evidence="2">
    <location>
        <begin position="1786"/>
        <end position="2135"/>
    </location>
</feature>
<dbReference type="Gene3D" id="1.10.150.90">
    <property type="entry name" value="Immunodeficiency lentiviruses, gag gene matrix protein p17"/>
    <property type="match status" value="8"/>
</dbReference>
<dbReference type="Proteomes" id="UP000054481">
    <property type="component" value="Unassembled WGS sequence"/>
</dbReference>
<evidence type="ECO:0000313" key="4">
    <source>
        <dbReference type="EMBL" id="KJZ70854.1"/>
    </source>
</evidence>
<dbReference type="OrthoDB" id="163438at2759"/>
<evidence type="ECO:0000259" key="3">
    <source>
        <dbReference type="Pfam" id="PF17100"/>
    </source>
</evidence>
<organism evidence="4 5">
    <name type="scientific">Hirsutella minnesotensis 3608</name>
    <dbReference type="NCBI Taxonomy" id="1043627"/>
    <lineage>
        <taxon>Eukaryota</taxon>
        <taxon>Fungi</taxon>
        <taxon>Dikarya</taxon>
        <taxon>Ascomycota</taxon>
        <taxon>Pezizomycotina</taxon>
        <taxon>Sordariomycetes</taxon>
        <taxon>Hypocreomycetidae</taxon>
        <taxon>Hypocreales</taxon>
        <taxon>Ophiocordycipitaceae</taxon>
        <taxon>Hirsutella</taxon>
    </lineage>
</organism>
<reference evidence="4 5" key="1">
    <citation type="journal article" date="2014" name="Genome Biol. Evol.">
        <title>Comparative genomics and transcriptomics analyses reveal divergent lifestyle features of nematode endoparasitic fungus Hirsutella minnesotensis.</title>
        <authorList>
            <person name="Lai Y."/>
            <person name="Liu K."/>
            <person name="Zhang X."/>
            <person name="Zhang X."/>
            <person name="Li K."/>
            <person name="Wang N."/>
            <person name="Shu C."/>
            <person name="Wu Y."/>
            <person name="Wang C."/>
            <person name="Bushley K.E."/>
            <person name="Xiang M."/>
            <person name="Liu X."/>
        </authorList>
    </citation>
    <scope>NUCLEOTIDE SEQUENCE [LARGE SCALE GENOMIC DNA]</scope>
    <source>
        <strain evidence="4 5">3608</strain>
    </source>
</reference>
<dbReference type="PANTHER" id="PTHR35391:SF7">
    <property type="entry name" value="C2H2-TYPE DOMAIN-CONTAINING PROTEIN"/>
    <property type="match status" value="1"/>
</dbReference>
<dbReference type="InterPro" id="IPR031359">
    <property type="entry name" value="NACHT_N"/>
</dbReference>
<name>A0A0F8A2X8_9HYPO</name>
<dbReference type="InterPro" id="IPR024983">
    <property type="entry name" value="CHAT_dom"/>
</dbReference>
<feature type="region of interest" description="Disordered" evidence="1">
    <location>
        <begin position="2056"/>
        <end position="2078"/>
    </location>
</feature>
<protein>
    <recommendedName>
        <fullName evidence="6">CHAT domain-containing protein</fullName>
    </recommendedName>
</protein>
<keyword evidence="5" id="KW-1185">Reference proteome</keyword>
<dbReference type="SUPFAM" id="SSF48452">
    <property type="entry name" value="TPR-like"/>
    <property type="match status" value="4"/>
</dbReference>
<proteinExistence type="predicted"/>
<evidence type="ECO:0008006" key="6">
    <source>
        <dbReference type="Google" id="ProtNLM"/>
    </source>
</evidence>
<dbReference type="InterPro" id="IPR011990">
    <property type="entry name" value="TPR-like_helical_dom_sf"/>
</dbReference>
<sequence length="2144" mass="239196">MATLASPSEHHERKISDVGGACQDLFLKCTAQPQRSSRAELQRQRFHVWASYLGVFASDNAALDKRLEYSDEVRGLVVQLLSLMERNLRFVAYARTSAASGETLVLSRGNETGEIQGTASEALDAVEATIDRLNRLGATIRKYSTADLENRVKAFSKRHGDGDYSRLARQIVHFRYRTAMPSLQDQLAVSMANRRQRLRYIRRHQVKLGTPKTAVSQPKEQAVEARSTIQALRQLSVIHEDSGDNATAGPSQTRQKQLDIRPAQGTFPQRMKASSDTRASGFSPTPTAIVRMQRDERGSVISSLKNSPTFIAEDLESFPGPPKLEESTAPPCCPFCGKPLEESDLKLGRWQASRHVLEDVQPFICISDKCEQASRPFKDFEIWARHMRETHSMKWTQQVHKPIVWRCDVDHAAETFEDEDAFRGHLDTEHSEYTPAQQEAIYRSSKVTRRRARNVCPMCNVDVAAVAAADSTGETMSGVRRSEKLAEFEPLHKLAKHIAGHLRRLAFDSAGNLDAEFDDLSETIMPSTDKNDRKGSKSRPPSGVELLSKVKLDSPKNPGKFLWRIALAKVVRKQRALDLGKDLAGTLIRLIRLKRDFDRDWSVGDLGSLITREFWEPVASDDGAPPPGEAVDWPNTIAVLKDRMDPKLKAELEAEKEIGEDLVLQTMMAYSLWDRAYDNLRKKEPQLVEQYGKLLSKELVRKAEGSLDEADDQIGNANLQERRVQLDTIIKHGLDRVDEKKIKYQIAGHEFVLQDQIAQTAELVVWTKAWIDEAVKASPEASLAWAGVCLILPILMNRRIAEQANRDGFTYVITRMRYYVALEPLLWPKNQDSTATNPVDLMEREAHVVHLYEHILDFQFRSVLRFFRTLLGNLGREFVQDEDWKGMISKVQDLENRVDRQMNTSTPGQVLKKLSEHAKESFDITQKLLSVAEVDAAIERTGSMDDLNRAVKVADMAVASTTQYHPDRAGRLSNLGRWLGRRFERTGSMDDLDRAVEVADMAVAITPQDHPGRAGMLDNLGRWLGRRFERTGSMDDLDRAVYLAGWAGDATPQDHPDRAGRLSNLGSILGNRFERTGSMDDLDRAVYHAGWAVDATPQDHPDRAGRLNNLGYHLGRRFDRTGSMDDLSRAVKVADMAVASTPQDHPNRAAMLNNLGYQLGRRFERTGSMDDLDRAVEVADMAVASTPEAYPGRAAMLNNLGNRLGSRFERTGSMDDLDRAVGVADMAVASTPEDHPDRAAMVSNLASRLGNRFERTGSMDDLDRAVGVADIAGAITPQDHPNRAAMLNGLGNSLGRRFERTGSMDDLDRAVGVADIAVAITPQDHPNRAAMLNGLGNSLGRRFERTGSMDDLDRAVELADMAVDAAPQDHPHRAGMLDNLGRWLGRRFERTGSMDDLDRAVELADMAVDAAPQDHPQRAGMLDNLGRWLGRRFERTGSMDDLDRAVYLAGWAGDATPQDHPDRAGRLSNLGSILGRRFERTGSMDDLDRAVYLAGWAVDGTPPDHPDRAGRLSNLGSILGRRFERTGSMDDLDRALSSYKEGWRCEVAPPSRRIRLAWEAARILTRRLDWDESSQLLEEAVKLLPTVSPRSLQNADKQQMLSDFAGLASMAAATALNAGKEAHHALELLELGRCVIAGLLLEMRTDVSDLEQQHPGLATEFMSLRDELDAFDERMILLASEEHARPHESQAKWRRDAENRFNEVIKEIRTQPGFQSFLHPPTGDELMAAADPDPIVVVNAHSLRCDAFIVDRYQIQVLQLPNLGLEDVKKNTGLLRSGEPSGTWSVLEWLWDVAAGPILDRLGIHQSPLDDNWPHVWWVLAGQLSQLPFHAAGLHVEGYGDTVLDRVISSYSTSVKALLHWRRYSHQELNRGVLENALLIAMEETPGHGVLRFARQEMEALRRLCPSLNLNPITPPPHREDVLAHLRLCKIFHFAGHVKTDPIDPSKNSLLLEDWKDNPLTVADIRDHRLQETSPFLAYLSASLTGATEVEGLAEETIHLISACQLAGFRHVVGALWEVRDDCCVDVATVLYETLRDEGMTDRAIARGLHRAVRALRGRESGNSGGRRNDPDPAVIQAGTHNSVDIDDLRVELQDGNLAALEEALRKGRNFVKCGGSHGTRQESPLSWVPYVHFGVLTEVSKGP</sequence>
<dbReference type="Pfam" id="PF12770">
    <property type="entry name" value="CHAT"/>
    <property type="match status" value="1"/>
</dbReference>
<gene>
    <name evidence="4" type="ORF">HIM_09768</name>
</gene>
<accession>A0A0F8A2X8</accession>
<feature type="region of interest" description="Disordered" evidence="1">
    <location>
        <begin position="524"/>
        <end position="549"/>
    </location>
</feature>
<evidence type="ECO:0000256" key="1">
    <source>
        <dbReference type="SAM" id="MobiDB-lite"/>
    </source>
</evidence>
<dbReference type="InterPro" id="IPR012344">
    <property type="entry name" value="Matrix_HIV/RSV_N"/>
</dbReference>
<dbReference type="PANTHER" id="PTHR35391">
    <property type="entry name" value="C2H2-TYPE DOMAIN-CONTAINING PROTEIN-RELATED"/>
    <property type="match status" value="1"/>
</dbReference>
<dbReference type="Pfam" id="PF17100">
    <property type="entry name" value="NACHT_N"/>
    <property type="match status" value="1"/>
</dbReference>
<evidence type="ECO:0000259" key="2">
    <source>
        <dbReference type="Pfam" id="PF12770"/>
    </source>
</evidence>
<dbReference type="EMBL" id="KQ030603">
    <property type="protein sequence ID" value="KJZ70854.1"/>
    <property type="molecule type" value="Genomic_DNA"/>
</dbReference>
<feature type="domain" description="NWD NACHT-NTPase N-terminal" evidence="3">
    <location>
        <begin position="671"/>
        <end position="899"/>
    </location>
</feature>
<evidence type="ECO:0000313" key="5">
    <source>
        <dbReference type="Proteomes" id="UP000054481"/>
    </source>
</evidence>